<dbReference type="AlphaFoldDB" id="A0A0B6Y0C1"/>
<accession>A0A0B6Y0C1</accession>
<organism evidence="1">
    <name type="scientific">Arion vulgaris</name>
    <dbReference type="NCBI Taxonomy" id="1028688"/>
    <lineage>
        <taxon>Eukaryota</taxon>
        <taxon>Metazoa</taxon>
        <taxon>Spiralia</taxon>
        <taxon>Lophotrochozoa</taxon>
        <taxon>Mollusca</taxon>
        <taxon>Gastropoda</taxon>
        <taxon>Heterobranchia</taxon>
        <taxon>Euthyneura</taxon>
        <taxon>Panpulmonata</taxon>
        <taxon>Eupulmonata</taxon>
        <taxon>Stylommatophora</taxon>
        <taxon>Helicina</taxon>
        <taxon>Arionoidea</taxon>
        <taxon>Arionidae</taxon>
        <taxon>Arion</taxon>
    </lineage>
</organism>
<proteinExistence type="predicted"/>
<reference evidence="1" key="1">
    <citation type="submission" date="2014-12" db="EMBL/GenBank/DDBJ databases">
        <title>Insight into the proteome of Arion vulgaris.</title>
        <authorList>
            <person name="Aradska J."/>
            <person name="Bulat T."/>
            <person name="Smidak R."/>
            <person name="Sarate P."/>
            <person name="Gangsoo J."/>
            <person name="Sialana F."/>
            <person name="Bilban M."/>
            <person name="Lubec G."/>
        </authorList>
    </citation>
    <scope>NUCLEOTIDE SEQUENCE</scope>
    <source>
        <tissue evidence="1">Skin</tissue>
    </source>
</reference>
<name>A0A0B6Y0C1_9EUPU</name>
<sequence length="108" mass="11921">IIEIKPEETAFNINLPDLTVVNGHGSDNTSNDLNTKFVTNVSDIPSCEMAHVDDELPTPPLSTTAHFNSELPDRSEYLTQIELLAIPNNLNTETHLQSFNDMSEAKPS</sequence>
<feature type="non-terminal residue" evidence="1">
    <location>
        <position position="108"/>
    </location>
</feature>
<feature type="non-terminal residue" evidence="1">
    <location>
        <position position="1"/>
    </location>
</feature>
<protein>
    <submittedName>
        <fullName evidence="1">Uncharacterized protein</fullName>
    </submittedName>
</protein>
<dbReference type="EMBL" id="HACG01002744">
    <property type="protein sequence ID" value="CEK49609.1"/>
    <property type="molecule type" value="Transcribed_RNA"/>
</dbReference>
<gene>
    <name evidence="1" type="primary">ORF8323</name>
</gene>
<evidence type="ECO:0000313" key="1">
    <source>
        <dbReference type="EMBL" id="CEK49609.1"/>
    </source>
</evidence>